<organism evidence="1 2">
    <name type="scientific">Lyophyllum shimeji</name>
    <name type="common">Hon-shimeji</name>
    <name type="synonym">Tricholoma shimeji</name>
    <dbReference type="NCBI Taxonomy" id="47721"/>
    <lineage>
        <taxon>Eukaryota</taxon>
        <taxon>Fungi</taxon>
        <taxon>Dikarya</taxon>
        <taxon>Basidiomycota</taxon>
        <taxon>Agaricomycotina</taxon>
        <taxon>Agaricomycetes</taxon>
        <taxon>Agaricomycetidae</taxon>
        <taxon>Agaricales</taxon>
        <taxon>Tricholomatineae</taxon>
        <taxon>Lyophyllaceae</taxon>
        <taxon>Lyophyllum</taxon>
    </lineage>
</organism>
<comment type="caution">
    <text evidence="1">The sequence shown here is derived from an EMBL/GenBank/DDBJ whole genome shotgun (WGS) entry which is preliminary data.</text>
</comment>
<proteinExistence type="predicted"/>
<reference evidence="1" key="1">
    <citation type="submission" date="2022-07" db="EMBL/GenBank/DDBJ databases">
        <title>The genome of Lyophyllum shimeji provides insight into the initial evolution of ectomycorrhizal fungal genome.</title>
        <authorList>
            <person name="Kobayashi Y."/>
            <person name="Shibata T."/>
            <person name="Hirakawa H."/>
            <person name="Shigenobu S."/>
            <person name="Nishiyama T."/>
            <person name="Yamada A."/>
            <person name="Hasebe M."/>
            <person name="Kawaguchi M."/>
        </authorList>
    </citation>
    <scope>NUCLEOTIDE SEQUENCE</scope>
    <source>
        <strain evidence="1">AT787</strain>
    </source>
</reference>
<dbReference type="AlphaFoldDB" id="A0A9P3PT76"/>
<name>A0A9P3PT76_LYOSH</name>
<dbReference type="Proteomes" id="UP001063166">
    <property type="component" value="Unassembled WGS sequence"/>
</dbReference>
<keyword evidence="2" id="KW-1185">Reference proteome</keyword>
<evidence type="ECO:0000313" key="2">
    <source>
        <dbReference type="Proteomes" id="UP001063166"/>
    </source>
</evidence>
<sequence length="197" mass="20152">MTELPKVVNFDRTKIFMEGVSGGSLLLSGFMLPTFGASLGVPGAVLGCGGLAPQVAVQGDISKLRLHWQSTVNELPDLKQSIPQAITAYEKLASDAGLSKEQINQLQTADASPNGGHCAFDQKDFVSGVGLLTDNYAAIINGNAELNGATVTNGVVGHEQLFGNGSAAGAQAGATRTGATAAATKKIASAALRRARN</sequence>
<dbReference type="EMBL" id="BRPK01000009">
    <property type="protein sequence ID" value="GLB40907.1"/>
    <property type="molecule type" value="Genomic_DNA"/>
</dbReference>
<gene>
    <name evidence="1" type="ORF">LshimejAT787_0901220</name>
</gene>
<dbReference type="OrthoDB" id="4540290at2759"/>
<evidence type="ECO:0000313" key="1">
    <source>
        <dbReference type="EMBL" id="GLB40907.1"/>
    </source>
</evidence>
<accession>A0A9P3PT76</accession>
<protein>
    <submittedName>
        <fullName evidence="1">Uncharacterized protein</fullName>
    </submittedName>
</protein>